<keyword evidence="1" id="KW-0472">Membrane</keyword>
<comment type="caution">
    <text evidence="2">The sequence shown here is derived from an EMBL/GenBank/DDBJ whole genome shotgun (WGS) entry which is preliminary data.</text>
</comment>
<evidence type="ECO:0000256" key="1">
    <source>
        <dbReference type="SAM" id="Phobius"/>
    </source>
</evidence>
<proteinExistence type="predicted"/>
<dbReference type="Proteomes" id="UP000179076">
    <property type="component" value="Unassembled WGS sequence"/>
</dbReference>
<dbReference type="AlphaFoldDB" id="A0A1F6VBW6"/>
<keyword evidence="1" id="KW-1133">Transmembrane helix</keyword>
<feature type="transmembrane region" description="Helical" evidence="1">
    <location>
        <begin position="66"/>
        <end position="85"/>
    </location>
</feature>
<evidence type="ECO:0000313" key="2">
    <source>
        <dbReference type="EMBL" id="OGI67074.1"/>
    </source>
</evidence>
<evidence type="ECO:0000313" key="3">
    <source>
        <dbReference type="Proteomes" id="UP000179076"/>
    </source>
</evidence>
<gene>
    <name evidence="2" type="ORF">A2W18_06635</name>
</gene>
<dbReference type="EMBL" id="MFSP01000069">
    <property type="protein sequence ID" value="OGI67074.1"/>
    <property type="molecule type" value="Genomic_DNA"/>
</dbReference>
<accession>A0A1F6VBW6</accession>
<keyword evidence="1" id="KW-0812">Transmembrane</keyword>
<protein>
    <submittedName>
        <fullName evidence="2">Uncharacterized protein</fullName>
    </submittedName>
</protein>
<reference evidence="2 3" key="1">
    <citation type="journal article" date="2016" name="Nat. Commun.">
        <title>Thousands of microbial genomes shed light on interconnected biogeochemical processes in an aquifer system.</title>
        <authorList>
            <person name="Anantharaman K."/>
            <person name="Brown C.T."/>
            <person name="Hug L.A."/>
            <person name="Sharon I."/>
            <person name="Castelle C.J."/>
            <person name="Probst A.J."/>
            <person name="Thomas B.C."/>
            <person name="Singh A."/>
            <person name="Wilkins M.J."/>
            <person name="Karaoz U."/>
            <person name="Brodie E.L."/>
            <person name="Williams K.H."/>
            <person name="Hubbard S.S."/>
            <person name="Banfield J.F."/>
        </authorList>
    </citation>
    <scope>NUCLEOTIDE SEQUENCE [LARGE SCALE GENOMIC DNA]</scope>
</reference>
<organism evidence="2 3">
    <name type="scientific">Candidatus Muproteobacteria bacterium RBG_16_60_9</name>
    <dbReference type="NCBI Taxonomy" id="1817755"/>
    <lineage>
        <taxon>Bacteria</taxon>
        <taxon>Pseudomonadati</taxon>
        <taxon>Pseudomonadota</taxon>
        <taxon>Candidatus Muproteobacteria</taxon>
    </lineage>
</organism>
<feature type="transmembrane region" description="Helical" evidence="1">
    <location>
        <begin position="27"/>
        <end position="46"/>
    </location>
</feature>
<sequence length="93" mass="10154">MLLVTAILVVALVPTPGAKAIYQGWGLLTSVLLPVLAPLMFMGLLLDALMSRVFSSDTEGAARSRLRVIMWTDLGIAVVLLLRWLPYYAALRV</sequence>
<name>A0A1F6VBW6_9PROT</name>